<sequence>MTARYAAPLGAFLLALLLSVPASAATCTWNGGAAAWQTPSAWSCNAVPGPTDDVVIAAGTVTFSAGVGGTGSVTVRSFTMTGGTLDGDGTVTVSESLVWETGTMAGEGSTIVLGTAEFTGATSKTIRRTLYLRGASTWSNGTLQFGDDGVLVNEGTFIDNSAGSHSIARAGSTTGDPYVLNRGTWSVESVGTNGNVHFFNDGTLRVDGAGFRVISPARFENNASGTIIGAKLLDLASGPTASFGGRTQPFGAGTVGVFPIEGPVPMSDTHVLDIDLAGPDSFDQIASSRGSVSIDGQLLVRVGSEAVAGATYPILTHATTYPMTGCYGPEDVVVTEPDGVTPAPYNVAVACSATGVQITVTEMNTAGEGDPTGRGGRLDVTGANPFAGRTALAFTASVSERVLVEAFDVTGRRVAVLFEGVAAAGQPVPVAFDGAGLPAGLYVVRVTGEGLALTRTVTLAR</sequence>
<evidence type="ECO:0000313" key="3">
    <source>
        <dbReference type="Proteomes" id="UP000216339"/>
    </source>
</evidence>
<dbReference type="OrthoDB" id="881643at2"/>
<comment type="caution">
    <text evidence="2">The sequence shown here is derived from an EMBL/GenBank/DDBJ whole genome shotgun (WGS) entry which is preliminary data.</text>
</comment>
<dbReference type="AlphaFoldDB" id="A0A271IZQ7"/>
<feature type="signal peptide" evidence="1">
    <location>
        <begin position="1"/>
        <end position="24"/>
    </location>
</feature>
<proteinExistence type="predicted"/>
<dbReference type="Proteomes" id="UP000216339">
    <property type="component" value="Unassembled WGS sequence"/>
</dbReference>
<gene>
    <name evidence="2" type="ORF">BSZ37_05750</name>
</gene>
<evidence type="ECO:0008006" key="4">
    <source>
        <dbReference type="Google" id="ProtNLM"/>
    </source>
</evidence>
<keyword evidence="1" id="KW-0732">Signal</keyword>
<name>A0A271IZQ7_9BACT</name>
<accession>A0A271IZQ7</accession>
<organism evidence="2 3">
    <name type="scientific">Rubrivirga marina</name>
    <dbReference type="NCBI Taxonomy" id="1196024"/>
    <lineage>
        <taxon>Bacteria</taxon>
        <taxon>Pseudomonadati</taxon>
        <taxon>Rhodothermota</taxon>
        <taxon>Rhodothermia</taxon>
        <taxon>Rhodothermales</taxon>
        <taxon>Rubricoccaceae</taxon>
        <taxon>Rubrivirga</taxon>
    </lineage>
</organism>
<dbReference type="EMBL" id="MQWD01000001">
    <property type="protein sequence ID" value="PAP75979.1"/>
    <property type="molecule type" value="Genomic_DNA"/>
</dbReference>
<protein>
    <recommendedName>
        <fullName evidence="4">Secretion system C-terminal sorting domain-containing protein</fullName>
    </recommendedName>
</protein>
<evidence type="ECO:0000313" key="2">
    <source>
        <dbReference type="EMBL" id="PAP75979.1"/>
    </source>
</evidence>
<keyword evidence="3" id="KW-1185">Reference proteome</keyword>
<reference evidence="2 3" key="1">
    <citation type="submission" date="2016-11" db="EMBL/GenBank/DDBJ databases">
        <title>Study of marine rhodopsin-containing bacteria.</title>
        <authorList>
            <person name="Yoshizawa S."/>
            <person name="Kumagai Y."/>
            <person name="Kogure K."/>
        </authorList>
    </citation>
    <scope>NUCLEOTIDE SEQUENCE [LARGE SCALE GENOMIC DNA]</scope>
    <source>
        <strain evidence="2 3">SAORIC-28</strain>
    </source>
</reference>
<feature type="chain" id="PRO_5013103183" description="Secretion system C-terminal sorting domain-containing protein" evidence="1">
    <location>
        <begin position="25"/>
        <end position="461"/>
    </location>
</feature>
<dbReference type="RefSeq" id="WP_095509622.1">
    <property type="nucleotide sequence ID" value="NZ_MQWD01000001.1"/>
</dbReference>
<evidence type="ECO:0000256" key="1">
    <source>
        <dbReference type="SAM" id="SignalP"/>
    </source>
</evidence>